<evidence type="ECO:0000313" key="2">
    <source>
        <dbReference type="Proteomes" id="UP000664417"/>
    </source>
</evidence>
<sequence length="115" mass="12941">MEIHFNKLKLLTGAPIPEDLKTFLEGTFSIAPPPIGLKFNNVEFILEIQYFLDVTCKENYNPKLGYLKFAVTTDGNELIVNLKNDYLSILQSEDGDIDSLGLILKDILNANTYSL</sequence>
<evidence type="ECO:0000313" key="1">
    <source>
        <dbReference type="EMBL" id="MBO1321703.1"/>
    </source>
</evidence>
<name>A0A8J7U6R3_9BACT</name>
<accession>A0A8J7U6R3</accession>
<comment type="caution">
    <text evidence="1">The sequence shown here is derived from an EMBL/GenBank/DDBJ whole genome shotgun (WGS) entry which is preliminary data.</text>
</comment>
<gene>
    <name evidence="1" type="ORF">J3U88_24705</name>
</gene>
<reference evidence="1" key="1">
    <citation type="submission" date="2021-03" db="EMBL/GenBank/DDBJ databases">
        <authorList>
            <person name="Wang G."/>
        </authorList>
    </citation>
    <scope>NUCLEOTIDE SEQUENCE</scope>
    <source>
        <strain evidence="1">KCTC 12899</strain>
    </source>
</reference>
<dbReference type="Proteomes" id="UP000664417">
    <property type="component" value="Unassembled WGS sequence"/>
</dbReference>
<proteinExistence type="predicted"/>
<dbReference type="AlphaFoldDB" id="A0A8J7U6R3"/>
<protein>
    <submittedName>
        <fullName evidence="1">Uncharacterized protein</fullName>
    </submittedName>
</protein>
<keyword evidence="2" id="KW-1185">Reference proteome</keyword>
<dbReference type="EMBL" id="JAFREP010000026">
    <property type="protein sequence ID" value="MBO1321703.1"/>
    <property type="molecule type" value="Genomic_DNA"/>
</dbReference>
<organism evidence="1 2">
    <name type="scientific">Acanthopleuribacter pedis</name>
    <dbReference type="NCBI Taxonomy" id="442870"/>
    <lineage>
        <taxon>Bacteria</taxon>
        <taxon>Pseudomonadati</taxon>
        <taxon>Acidobacteriota</taxon>
        <taxon>Holophagae</taxon>
        <taxon>Acanthopleuribacterales</taxon>
        <taxon>Acanthopleuribacteraceae</taxon>
        <taxon>Acanthopleuribacter</taxon>
    </lineage>
</organism>
<dbReference type="RefSeq" id="WP_207861676.1">
    <property type="nucleotide sequence ID" value="NZ_JAFREP010000026.1"/>
</dbReference>